<proteinExistence type="inferred from homology"/>
<keyword evidence="5" id="KW-0472">Membrane</keyword>
<dbReference type="SUPFAM" id="SSF53850">
    <property type="entry name" value="Periplasmic binding protein-like II"/>
    <property type="match status" value="1"/>
</dbReference>
<keyword evidence="6" id="KW-0564">Palmitate</keyword>
<feature type="signal peptide" evidence="8">
    <location>
        <begin position="1"/>
        <end position="25"/>
    </location>
</feature>
<keyword evidence="7" id="KW-0449">Lipoprotein</keyword>
<evidence type="ECO:0000256" key="7">
    <source>
        <dbReference type="ARBA" id="ARBA00023288"/>
    </source>
</evidence>
<dbReference type="PROSITE" id="PS51257">
    <property type="entry name" value="PROKAR_LIPOPROTEIN"/>
    <property type="match status" value="1"/>
</dbReference>
<dbReference type="PANTHER" id="PTHR43649:SF33">
    <property type="entry name" value="POLYGALACTURONAN_RHAMNOGALACTURONAN-BINDING PROTEIN YTCQ"/>
    <property type="match status" value="1"/>
</dbReference>
<sequence length="419" mass="48282">MKKNAVLLASFCLVMSLFLSSCALARKDDTAVEKKEKKKLEFFHGKIESAKIFEELIQEFEKENPDIDIENVYVPYGSTVLKTRIARGDIPDIFVTYPIEYDYILRVNKGYLLDLTNEEFVKNIQPEIQNRYLVNGRMYGVALSQNAVGVLYNKDIFTELKLKIPRTWDEFIQIMETIRKAGKQPLLMANKDPIQISVFNLNLVANEFDSQYWDKVNKEDVDISNDKRWIEVSEKMLQVLPYVQPDSFRADSDQIKKAFANGEGAMYVMGTWALPDIEAFNPNLNYGIFPFPATNDPETNHVLGGVDAGFAISADTPYPEEAKRFLAFLVQTENAQKFSDYEGSISAVKGVQMKKQEVKLLDKLVKQERVVNWPNHYWLGGTAAEDEFRKYSQQFFIDRNVSAYLENLERMFSSYRQGR</sequence>
<evidence type="ECO:0000313" key="10">
    <source>
        <dbReference type="Proteomes" id="UP001589609"/>
    </source>
</evidence>
<keyword evidence="10" id="KW-1185">Reference proteome</keyword>
<accession>A0ABV5WNR7</accession>
<keyword evidence="4 8" id="KW-0732">Signal</keyword>
<evidence type="ECO:0000256" key="6">
    <source>
        <dbReference type="ARBA" id="ARBA00023139"/>
    </source>
</evidence>
<gene>
    <name evidence="9" type="ORF">ACFFMS_28845</name>
</gene>
<evidence type="ECO:0000256" key="5">
    <source>
        <dbReference type="ARBA" id="ARBA00023136"/>
    </source>
</evidence>
<comment type="similarity">
    <text evidence="1">Belongs to the bacterial solute-binding protein 1 family.</text>
</comment>
<reference evidence="9 10" key="1">
    <citation type="submission" date="2024-09" db="EMBL/GenBank/DDBJ databases">
        <authorList>
            <person name="Sun Q."/>
            <person name="Mori K."/>
        </authorList>
    </citation>
    <scope>NUCLEOTIDE SEQUENCE [LARGE SCALE GENOMIC DNA]</scope>
    <source>
        <strain evidence="9 10">JCM 11201</strain>
    </source>
</reference>
<name>A0ABV5WNR7_9BACI</name>
<dbReference type="Proteomes" id="UP001589609">
    <property type="component" value="Unassembled WGS sequence"/>
</dbReference>
<dbReference type="InterPro" id="IPR006059">
    <property type="entry name" value="SBP"/>
</dbReference>
<dbReference type="EMBL" id="JBHMAF010000196">
    <property type="protein sequence ID" value="MFB9762235.1"/>
    <property type="molecule type" value="Genomic_DNA"/>
</dbReference>
<dbReference type="Gene3D" id="3.40.190.10">
    <property type="entry name" value="Periplasmic binding protein-like II"/>
    <property type="match status" value="2"/>
</dbReference>
<evidence type="ECO:0000313" key="9">
    <source>
        <dbReference type="EMBL" id="MFB9762235.1"/>
    </source>
</evidence>
<keyword evidence="3" id="KW-1003">Cell membrane</keyword>
<evidence type="ECO:0000256" key="2">
    <source>
        <dbReference type="ARBA" id="ARBA00022448"/>
    </source>
</evidence>
<protein>
    <submittedName>
        <fullName evidence="9">ABC transporter substrate-binding protein</fullName>
    </submittedName>
</protein>
<dbReference type="Pfam" id="PF01547">
    <property type="entry name" value="SBP_bac_1"/>
    <property type="match status" value="1"/>
</dbReference>
<dbReference type="InterPro" id="IPR006061">
    <property type="entry name" value="SBP_1_CS"/>
</dbReference>
<evidence type="ECO:0000256" key="3">
    <source>
        <dbReference type="ARBA" id="ARBA00022475"/>
    </source>
</evidence>
<keyword evidence="2" id="KW-0813">Transport</keyword>
<dbReference type="RefSeq" id="WP_379952184.1">
    <property type="nucleotide sequence ID" value="NZ_JBHMAF010000196.1"/>
</dbReference>
<evidence type="ECO:0000256" key="1">
    <source>
        <dbReference type="ARBA" id="ARBA00008520"/>
    </source>
</evidence>
<dbReference type="PROSITE" id="PS01037">
    <property type="entry name" value="SBP_BACTERIAL_1"/>
    <property type="match status" value="1"/>
</dbReference>
<dbReference type="InterPro" id="IPR050490">
    <property type="entry name" value="Bact_solute-bd_prot1"/>
</dbReference>
<dbReference type="PANTHER" id="PTHR43649">
    <property type="entry name" value="ARABINOSE-BINDING PROTEIN-RELATED"/>
    <property type="match status" value="1"/>
</dbReference>
<evidence type="ECO:0000256" key="8">
    <source>
        <dbReference type="SAM" id="SignalP"/>
    </source>
</evidence>
<comment type="caution">
    <text evidence="9">The sequence shown here is derived from an EMBL/GenBank/DDBJ whole genome shotgun (WGS) entry which is preliminary data.</text>
</comment>
<organism evidence="9 10">
    <name type="scientific">Ectobacillus funiculus</name>
    <dbReference type="NCBI Taxonomy" id="137993"/>
    <lineage>
        <taxon>Bacteria</taxon>
        <taxon>Bacillati</taxon>
        <taxon>Bacillota</taxon>
        <taxon>Bacilli</taxon>
        <taxon>Bacillales</taxon>
        <taxon>Bacillaceae</taxon>
        <taxon>Ectobacillus</taxon>
    </lineage>
</organism>
<evidence type="ECO:0000256" key="4">
    <source>
        <dbReference type="ARBA" id="ARBA00022729"/>
    </source>
</evidence>
<feature type="chain" id="PRO_5045729897" evidence="8">
    <location>
        <begin position="26"/>
        <end position="419"/>
    </location>
</feature>